<name>A0ABX1S4I9_9PSEU</name>
<proteinExistence type="predicted"/>
<dbReference type="Proteomes" id="UP000820669">
    <property type="component" value="Unassembled WGS sequence"/>
</dbReference>
<gene>
    <name evidence="3" type="ORF">HF526_04005</name>
</gene>
<evidence type="ECO:0000313" key="4">
    <source>
        <dbReference type="Proteomes" id="UP000820669"/>
    </source>
</evidence>
<evidence type="ECO:0000256" key="1">
    <source>
        <dbReference type="SAM" id="Phobius"/>
    </source>
</evidence>
<protein>
    <submittedName>
        <fullName evidence="3">Helix-turn-helix domain-containing protein</fullName>
    </submittedName>
</protein>
<sequence length="245" mass="26092">MAQWKALPEGLKPQVRELTIRLRQLKDQVGIGTAALARKTAYSRSSWERYLHARTVPPWPAVEALGRLAGADLTRLQVVWELAERAHAPTGPRAPGPETPVDAVTAAEPINASARSQRRGIVWVAASVAVLAALGATVWLVSAGQPRSSARAPVQPAGYACDFSTRDGRLYAGHSSTADRLAVLNSAGEDVVEVQCLLAHHGFDPGRIDGLFGEHTEQAVMALQRAGGAVVDGKVGPHTWALLRT</sequence>
<dbReference type="InterPro" id="IPR036366">
    <property type="entry name" value="PGBDSf"/>
</dbReference>
<accession>A0ABX1S4I9</accession>
<dbReference type="Pfam" id="PF01471">
    <property type="entry name" value="PG_binding_1"/>
    <property type="match status" value="1"/>
</dbReference>
<keyword evidence="4" id="KW-1185">Reference proteome</keyword>
<organism evidence="3 4">
    <name type="scientific">Pseudonocardia acidicola</name>
    <dbReference type="NCBI Taxonomy" id="2724939"/>
    <lineage>
        <taxon>Bacteria</taxon>
        <taxon>Bacillati</taxon>
        <taxon>Actinomycetota</taxon>
        <taxon>Actinomycetes</taxon>
        <taxon>Pseudonocardiales</taxon>
        <taxon>Pseudonocardiaceae</taxon>
        <taxon>Pseudonocardia</taxon>
    </lineage>
</organism>
<feature type="domain" description="Peptidoglycan binding-like" evidence="2">
    <location>
        <begin position="188"/>
        <end position="243"/>
    </location>
</feature>
<dbReference type="Gene3D" id="1.10.101.10">
    <property type="entry name" value="PGBD-like superfamily/PGBD"/>
    <property type="match status" value="1"/>
</dbReference>
<dbReference type="InterPro" id="IPR036365">
    <property type="entry name" value="PGBD-like_sf"/>
</dbReference>
<keyword evidence="1" id="KW-0812">Transmembrane</keyword>
<comment type="caution">
    <text evidence="3">The sequence shown here is derived from an EMBL/GenBank/DDBJ whole genome shotgun (WGS) entry which is preliminary data.</text>
</comment>
<reference evidence="3 4" key="1">
    <citation type="submission" date="2020-04" db="EMBL/GenBank/DDBJ databases">
        <authorList>
            <person name="Klaysubun C."/>
            <person name="Duangmal K."/>
            <person name="Lipun K."/>
        </authorList>
    </citation>
    <scope>NUCLEOTIDE SEQUENCE [LARGE SCALE GENOMIC DNA]</scope>
    <source>
        <strain evidence="3 4">K10HN5</strain>
    </source>
</reference>
<evidence type="ECO:0000259" key="2">
    <source>
        <dbReference type="Pfam" id="PF01471"/>
    </source>
</evidence>
<dbReference type="Pfam" id="PF13560">
    <property type="entry name" value="HTH_31"/>
    <property type="match status" value="1"/>
</dbReference>
<dbReference type="EMBL" id="JAAXLA010000005">
    <property type="protein sequence ID" value="NMH96488.1"/>
    <property type="molecule type" value="Genomic_DNA"/>
</dbReference>
<feature type="transmembrane region" description="Helical" evidence="1">
    <location>
        <begin position="121"/>
        <end position="141"/>
    </location>
</feature>
<dbReference type="RefSeq" id="WP_169379885.1">
    <property type="nucleotide sequence ID" value="NZ_JAAXLA010000005.1"/>
</dbReference>
<dbReference type="SUPFAM" id="SSF47090">
    <property type="entry name" value="PGBD-like"/>
    <property type="match status" value="1"/>
</dbReference>
<keyword evidence="1" id="KW-1133">Transmembrane helix</keyword>
<evidence type="ECO:0000313" key="3">
    <source>
        <dbReference type="EMBL" id="NMH96488.1"/>
    </source>
</evidence>
<dbReference type="InterPro" id="IPR002477">
    <property type="entry name" value="Peptidoglycan-bd-like"/>
</dbReference>
<keyword evidence="1" id="KW-0472">Membrane</keyword>